<dbReference type="Pfam" id="PF01425">
    <property type="entry name" value="Amidase"/>
    <property type="match status" value="1"/>
</dbReference>
<comment type="caution">
    <text evidence="3">The sequence shown here is derived from an EMBL/GenBank/DDBJ whole genome shotgun (WGS) entry which is preliminary data.</text>
</comment>
<feature type="chain" id="PRO_5040220263" description="Amidase domain-containing protein" evidence="1">
    <location>
        <begin position="20"/>
        <end position="550"/>
    </location>
</feature>
<dbReference type="EMBL" id="BOLY01000008">
    <property type="protein sequence ID" value="GIZ49083.1"/>
    <property type="molecule type" value="Genomic_DNA"/>
</dbReference>
<dbReference type="SUPFAM" id="SSF75304">
    <property type="entry name" value="Amidase signature (AS) enzymes"/>
    <property type="match status" value="1"/>
</dbReference>
<dbReference type="PANTHER" id="PTHR42678:SF34">
    <property type="entry name" value="OS04G0183300 PROTEIN"/>
    <property type="match status" value="1"/>
</dbReference>
<keyword evidence="4" id="KW-1185">Reference proteome</keyword>
<reference evidence="3 4" key="1">
    <citation type="submission" date="2021-01" db="EMBL/GenBank/DDBJ databases">
        <title>Cercospora kikuchii MAFF 305040 whole genome shotgun sequence.</title>
        <authorList>
            <person name="Kashiwa T."/>
            <person name="Suzuki T."/>
        </authorList>
    </citation>
    <scope>NUCLEOTIDE SEQUENCE [LARGE SCALE GENOMIC DNA]</scope>
    <source>
        <strain evidence="3 4">MAFF 305040</strain>
    </source>
</reference>
<proteinExistence type="predicted"/>
<accession>A0A9P3FIQ6</accession>
<dbReference type="InterPro" id="IPR036928">
    <property type="entry name" value="AS_sf"/>
</dbReference>
<gene>
    <name evidence="3" type="ORF">CKM354_001212300</name>
</gene>
<evidence type="ECO:0000256" key="1">
    <source>
        <dbReference type="SAM" id="SignalP"/>
    </source>
</evidence>
<keyword evidence="1" id="KW-0732">Signal</keyword>
<protein>
    <recommendedName>
        <fullName evidence="2">Amidase domain-containing protein</fullName>
    </recommendedName>
</protein>
<dbReference type="Proteomes" id="UP000825890">
    <property type="component" value="Unassembled WGS sequence"/>
</dbReference>
<sequence length="550" mass="59078">MHVSLLVTIITSLLISVTAFPAAQLPVDTLSAFPSLLNANLEDLVTGLEKGLFTSVDLVQAYTARIEEINDLLHAVTEINPDALSIASSLDAQRHNGTILGPLHGIPILIKNNIATADKMNNTAGSYSLLGAKVPNDSTMASKLRRAGAIILGKTNLSQWANFRSDNTSNGWSAYGGQTTGAYYPNQDPSGSSSGSGVASSIGLAFASLGTETSGSILSPSDVNGLVGIKPTVGLTSRYLVIPISEHQDTVGPMARTVKDAAHVLKVIAGPDANDNYTSAWPFERVPDYAGACRFDSLVGARIGVAWNVLDIWRDSIDQPVIDAFNAALDEISAAGAIIVEANFTGFAEYNNTVAGEVLNADFISGLANYLSELSYNPNSVESLSDVRNWTHENGAIEDWPERDTNVWEEALFNQTWNNTDPRFWDAYQTNLYVAGEGGILGALKRSNTSAVLLPTQISPIIPALVGSPVVSVPMGYYPYDWNVTMNGFRNLVASGPNIPFGLSFMGDYWSEEELISLAYAYEQRTLHRTQVKPFVQPNSEVVHVVASRS</sequence>
<dbReference type="OrthoDB" id="566138at2759"/>
<dbReference type="PANTHER" id="PTHR42678">
    <property type="entry name" value="AMIDASE"/>
    <property type="match status" value="1"/>
</dbReference>
<organism evidence="3 4">
    <name type="scientific">Cercospora kikuchii</name>
    <dbReference type="NCBI Taxonomy" id="84275"/>
    <lineage>
        <taxon>Eukaryota</taxon>
        <taxon>Fungi</taxon>
        <taxon>Dikarya</taxon>
        <taxon>Ascomycota</taxon>
        <taxon>Pezizomycotina</taxon>
        <taxon>Dothideomycetes</taxon>
        <taxon>Dothideomycetidae</taxon>
        <taxon>Mycosphaerellales</taxon>
        <taxon>Mycosphaerellaceae</taxon>
        <taxon>Cercospora</taxon>
    </lineage>
</organism>
<name>A0A9P3FIQ6_9PEZI</name>
<feature type="signal peptide" evidence="1">
    <location>
        <begin position="1"/>
        <end position="19"/>
    </location>
</feature>
<dbReference type="AlphaFoldDB" id="A0A9P3FIQ6"/>
<evidence type="ECO:0000313" key="3">
    <source>
        <dbReference type="EMBL" id="GIZ49083.1"/>
    </source>
</evidence>
<evidence type="ECO:0000313" key="4">
    <source>
        <dbReference type="Proteomes" id="UP000825890"/>
    </source>
</evidence>
<feature type="domain" description="Amidase" evidence="2">
    <location>
        <begin position="57"/>
        <end position="515"/>
    </location>
</feature>
<dbReference type="InterPro" id="IPR023631">
    <property type="entry name" value="Amidase_dom"/>
</dbReference>
<dbReference type="Gene3D" id="3.90.1300.10">
    <property type="entry name" value="Amidase signature (AS) domain"/>
    <property type="match status" value="1"/>
</dbReference>
<dbReference type="RefSeq" id="XP_044663570.1">
    <property type="nucleotide sequence ID" value="XM_044807635.1"/>
</dbReference>
<dbReference type="GeneID" id="68297698"/>
<evidence type="ECO:0000259" key="2">
    <source>
        <dbReference type="Pfam" id="PF01425"/>
    </source>
</evidence>